<evidence type="ECO:0000313" key="3">
    <source>
        <dbReference type="Proteomes" id="UP000076532"/>
    </source>
</evidence>
<proteinExistence type="predicted"/>
<dbReference type="EMBL" id="KV417589">
    <property type="protein sequence ID" value="KZP16818.1"/>
    <property type="molecule type" value="Genomic_DNA"/>
</dbReference>
<dbReference type="AlphaFoldDB" id="A0A166FHT0"/>
<dbReference type="Proteomes" id="UP000076532">
    <property type="component" value="Unassembled WGS sequence"/>
</dbReference>
<accession>A0A166FHT0</accession>
<evidence type="ECO:0000313" key="2">
    <source>
        <dbReference type="EMBL" id="KZP16818.1"/>
    </source>
</evidence>
<protein>
    <submittedName>
        <fullName evidence="2">Uncharacterized protein</fullName>
    </submittedName>
</protein>
<name>A0A166FHT0_9AGAM</name>
<feature type="compositionally biased region" description="Polar residues" evidence="1">
    <location>
        <begin position="1"/>
        <end position="10"/>
    </location>
</feature>
<reference evidence="2 3" key="1">
    <citation type="journal article" date="2016" name="Mol. Biol. Evol.">
        <title>Comparative Genomics of Early-Diverging Mushroom-Forming Fungi Provides Insights into the Origins of Lignocellulose Decay Capabilities.</title>
        <authorList>
            <person name="Nagy L.G."/>
            <person name="Riley R."/>
            <person name="Tritt A."/>
            <person name="Adam C."/>
            <person name="Daum C."/>
            <person name="Floudas D."/>
            <person name="Sun H."/>
            <person name="Yadav J.S."/>
            <person name="Pangilinan J."/>
            <person name="Larsson K.H."/>
            <person name="Matsuura K."/>
            <person name="Barry K."/>
            <person name="Labutti K."/>
            <person name="Kuo R."/>
            <person name="Ohm R.A."/>
            <person name="Bhattacharya S.S."/>
            <person name="Shirouzu T."/>
            <person name="Yoshinaga Y."/>
            <person name="Martin F.M."/>
            <person name="Grigoriev I.V."/>
            <person name="Hibbett D.S."/>
        </authorList>
    </citation>
    <scope>NUCLEOTIDE SEQUENCE [LARGE SCALE GENOMIC DNA]</scope>
    <source>
        <strain evidence="2 3">CBS 109695</strain>
    </source>
</reference>
<gene>
    <name evidence="2" type="ORF">FIBSPDRAFT_52167</name>
</gene>
<organism evidence="2 3">
    <name type="scientific">Athelia psychrophila</name>
    <dbReference type="NCBI Taxonomy" id="1759441"/>
    <lineage>
        <taxon>Eukaryota</taxon>
        <taxon>Fungi</taxon>
        <taxon>Dikarya</taxon>
        <taxon>Basidiomycota</taxon>
        <taxon>Agaricomycotina</taxon>
        <taxon>Agaricomycetes</taxon>
        <taxon>Agaricomycetidae</taxon>
        <taxon>Atheliales</taxon>
        <taxon>Atheliaceae</taxon>
        <taxon>Athelia</taxon>
    </lineage>
</organism>
<keyword evidence="3" id="KW-1185">Reference proteome</keyword>
<feature type="region of interest" description="Disordered" evidence="1">
    <location>
        <begin position="1"/>
        <end position="31"/>
    </location>
</feature>
<sequence>MPLNYSQSVKNGAPGSGRVNAPAARNAPRRARPLNLILQDNHSTKFKLFMFLPPVRHSGRSDAILTGQYKYPDSGCVTCHPRNYRSQPEVDHGALPLGPRKDMVYFLHLAWSGAGS</sequence>
<evidence type="ECO:0000256" key="1">
    <source>
        <dbReference type="SAM" id="MobiDB-lite"/>
    </source>
</evidence>